<evidence type="ECO:0000313" key="4">
    <source>
        <dbReference type="Proteomes" id="UP000237105"/>
    </source>
</evidence>
<evidence type="ECO:0000256" key="1">
    <source>
        <dbReference type="SAM" id="MobiDB-lite"/>
    </source>
</evidence>
<gene>
    <name evidence="3" type="ORF">PanWU01x14_188630</name>
</gene>
<name>A0A2P5C2Y3_PARAD</name>
<sequence>MSLLGWNKLEFRLGIAPVVVVVVVMVIFRRRKVEIQRQNISLLIFHNGLNLISINSSSNSSSSSSSSSNNIRRRRSSRRSVPPHVSSESLAGGELGAAYRALVDLITLVK</sequence>
<feature type="transmembrane region" description="Helical" evidence="2">
    <location>
        <begin position="12"/>
        <end position="28"/>
    </location>
</feature>
<dbReference type="Proteomes" id="UP000237105">
    <property type="component" value="Unassembled WGS sequence"/>
</dbReference>
<proteinExistence type="predicted"/>
<accession>A0A2P5C2Y3</accession>
<evidence type="ECO:0000256" key="2">
    <source>
        <dbReference type="SAM" id="Phobius"/>
    </source>
</evidence>
<keyword evidence="2" id="KW-1133">Transmembrane helix</keyword>
<feature type="region of interest" description="Disordered" evidence="1">
    <location>
        <begin position="55"/>
        <end position="89"/>
    </location>
</feature>
<evidence type="ECO:0008006" key="5">
    <source>
        <dbReference type="Google" id="ProtNLM"/>
    </source>
</evidence>
<reference evidence="4" key="1">
    <citation type="submission" date="2016-06" db="EMBL/GenBank/DDBJ databases">
        <title>Parallel loss of symbiosis genes in relatives of nitrogen-fixing non-legume Parasponia.</title>
        <authorList>
            <person name="Van Velzen R."/>
            <person name="Holmer R."/>
            <person name="Bu F."/>
            <person name="Rutten L."/>
            <person name="Van Zeijl A."/>
            <person name="Liu W."/>
            <person name="Santuari L."/>
            <person name="Cao Q."/>
            <person name="Sharma T."/>
            <person name="Shen D."/>
            <person name="Roswanjaya Y."/>
            <person name="Wardhani T."/>
            <person name="Kalhor M.S."/>
            <person name="Jansen J."/>
            <person name="Van den Hoogen J."/>
            <person name="Gungor B."/>
            <person name="Hartog M."/>
            <person name="Hontelez J."/>
            <person name="Verver J."/>
            <person name="Yang W.-C."/>
            <person name="Schijlen E."/>
            <person name="Repin R."/>
            <person name="Schilthuizen M."/>
            <person name="Schranz E."/>
            <person name="Heidstra R."/>
            <person name="Miyata K."/>
            <person name="Fedorova E."/>
            <person name="Kohlen W."/>
            <person name="Bisseling T."/>
            <person name="Smit S."/>
            <person name="Geurts R."/>
        </authorList>
    </citation>
    <scope>NUCLEOTIDE SEQUENCE [LARGE SCALE GENOMIC DNA]</scope>
    <source>
        <strain evidence="4">cv. WU1-14</strain>
    </source>
</reference>
<evidence type="ECO:0000313" key="3">
    <source>
        <dbReference type="EMBL" id="PON55369.1"/>
    </source>
</evidence>
<keyword evidence="2" id="KW-0472">Membrane</keyword>
<feature type="compositionally biased region" description="Low complexity" evidence="1">
    <location>
        <begin position="55"/>
        <end position="70"/>
    </location>
</feature>
<organism evidence="3 4">
    <name type="scientific">Parasponia andersonii</name>
    <name type="common">Sponia andersonii</name>
    <dbReference type="NCBI Taxonomy" id="3476"/>
    <lineage>
        <taxon>Eukaryota</taxon>
        <taxon>Viridiplantae</taxon>
        <taxon>Streptophyta</taxon>
        <taxon>Embryophyta</taxon>
        <taxon>Tracheophyta</taxon>
        <taxon>Spermatophyta</taxon>
        <taxon>Magnoliopsida</taxon>
        <taxon>eudicotyledons</taxon>
        <taxon>Gunneridae</taxon>
        <taxon>Pentapetalae</taxon>
        <taxon>rosids</taxon>
        <taxon>fabids</taxon>
        <taxon>Rosales</taxon>
        <taxon>Cannabaceae</taxon>
        <taxon>Parasponia</taxon>
    </lineage>
</organism>
<comment type="caution">
    <text evidence="3">The sequence shown here is derived from an EMBL/GenBank/DDBJ whole genome shotgun (WGS) entry which is preliminary data.</text>
</comment>
<protein>
    <recommendedName>
        <fullName evidence="5">Transmembrane protein</fullName>
    </recommendedName>
</protein>
<dbReference type="AlphaFoldDB" id="A0A2P5C2Y3"/>
<keyword evidence="2" id="KW-0812">Transmembrane</keyword>
<dbReference type="EMBL" id="JXTB01000184">
    <property type="protein sequence ID" value="PON55369.1"/>
    <property type="molecule type" value="Genomic_DNA"/>
</dbReference>
<keyword evidence="4" id="KW-1185">Reference proteome</keyword>